<protein>
    <submittedName>
        <fullName evidence="8">Efflux RND transporter periplasmic adaptor subunit</fullName>
    </submittedName>
</protein>
<dbReference type="Pfam" id="PF11604">
    <property type="entry name" value="CusF_Ec"/>
    <property type="match status" value="1"/>
</dbReference>
<evidence type="ECO:0000259" key="6">
    <source>
        <dbReference type="Pfam" id="PF25954"/>
    </source>
</evidence>
<dbReference type="InterPro" id="IPR058649">
    <property type="entry name" value="CzcB_C"/>
</dbReference>
<keyword evidence="9" id="KW-1185">Reference proteome</keyword>
<evidence type="ECO:0000313" key="8">
    <source>
        <dbReference type="EMBL" id="PNF76610.1"/>
    </source>
</evidence>
<dbReference type="AlphaFoldDB" id="A0A8E2QEC8"/>
<accession>A0A8E2QEC8</accession>
<name>A0A8E2QEC8_9GAMM</name>
<dbReference type="InterPro" id="IPR042230">
    <property type="entry name" value="CusF_sf"/>
</dbReference>
<comment type="similarity">
    <text evidence="1">Belongs to the membrane fusion protein (MFP) (TC 8.A.1) family.</text>
</comment>
<dbReference type="Gene3D" id="6.10.140.730">
    <property type="match status" value="1"/>
</dbReference>
<dbReference type="PANTHER" id="PTHR30097:SF15">
    <property type="entry name" value="CATION EFFLUX SYSTEM PROTEIN CUSB"/>
    <property type="match status" value="1"/>
</dbReference>
<dbReference type="GO" id="GO:0016020">
    <property type="term" value="C:membrane"/>
    <property type="evidence" value="ECO:0007669"/>
    <property type="project" value="InterPro"/>
</dbReference>
<gene>
    <name evidence="8" type="ORF">CXK95_09350</name>
</gene>
<dbReference type="Gene3D" id="2.40.420.20">
    <property type="match status" value="1"/>
</dbReference>
<dbReference type="Pfam" id="PF25954">
    <property type="entry name" value="Beta-barrel_RND_2"/>
    <property type="match status" value="1"/>
</dbReference>
<dbReference type="Pfam" id="PF19335">
    <property type="entry name" value="HMBD"/>
    <property type="match status" value="1"/>
</dbReference>
<dbReference type="InterPro" id="IPR058790">
    <property type="entry name" value="BSH_CusB"/>
</dbReference>
<dbReference type="GO" id="GO:0030288">
    <property type="term" value="C:outer membrane-bounded periplasmic space"/>
    <property type="evidence" value="ECO:0007669"/>
    <property type="project" value="TreeGrafter"/>
</dbReference>
<dbReference type="Pfam" id="PF25919">
    <property type="entry name" value="BSH_CusB"/>
    <property type="match status" value="1"/>
</dbReference>
<feature type="domain" description="Heavy metal binding" evidence="3">
    <location>
        <begin position="50"/>
        <end position="76"/>
    </location>
</feature>
<feature type="domain" description="CusB-like barrel-sandwich hybrid" evidence="5">
    <location>
        <begin position="129"/>
        <end position="246"/>
    </location>
</feature>
<evidence type="ECO:0000256" key="1">
    <source>
        <dbReference type="ARBA" id="ARBA00009477"/>
    </source>
</evidence>
<keyword evidence="2" id="KW-0813">Transport</keyword>
<dbReference type="InterPro" id="IPR045800">
    <property type="entry name" value="HMBD"/>
</dbReference>
<dbReference type="GO" id="GO:0022857">
    <property type="term" value="F:transmembrane transporter activity"/>
    <property type="evidence" value="ECO:0007669"/>
    <property type="project" value="InterPro"/>
</dbReference>
<organism evidence="8 9">
    <name type="scientific">Stutzerimonas degradans</name>
    <dbReference type="NCBI Taxonomy" id="2968968"/>
    <lineage>
        <taxon>Bacteria</taxon>
        <taxon>Pseudomonadati</taxon>
        <taxon>Pseudomonadota</taxon>
        <taxon>Gammaproteobacteria</taxon>
        <taxon>Pseudomonadales</taxon>
        <taxon>Pseudomonadaceae</taxon>
        <taxon>Stutzerimonas</taxon>
    </lineage>
</organism>
<dbReference type="Gene3D" id="2.40.30.170">
    <property type="match status" value="1"/>
</dbReference>
<dbReference type="PANTHER" id="PTHR30097">
    <property type="entry name" value="CATION EFFLUX SYSTEM PROTEIN CUSB"/>
    <property type="match status" value="1"/>
</dbReference>
<evidence type="ECO:0000259" key="4">
    <source>
        <dbReference type="Pfam" id="PF25869"/>
    </source>
</evidence>
<evidence type="ECO:0000259" key="3">
    <source>
        <dbReference type="Pfam" id="PF19335"/>
    </source>
</evidence>
<dbReference type="InterPro" id="IPR006143">
    <property type="entry name" value="RND_pump_MFP"/>
</dbReference>
<dbReference type="Proteomes" id="UP000235881">
    <property type="component" value="Unassembled WGS sequence"/>
</dbReference>
<comment type="caution">
    <text evidence="8">The sequence shown here is derived from an EMBL/GenBank/DDBJ whole genome shotgun (WGS) entry which is preliminary data.</text>
</comment>
<dbReference type="SUPFAM" id="SSF111369">
    <property type="entry name" value="HlyD-like secretion proteins"/>
    <property type="match status" value="1"/>
</dbReference>
<evidence type="ECO:0000259" key="5">
    <source>
        <dbReference type="Pfam" id="PF25919"/>
    </source>
</evidence>
<dbReference type="Gene3D" id="2.40.50.100">
    <property type="match status" value="1"/>
</dbReference>
<dbReference type="RefSeq" id="WP_102828417.1">
    <property type="nucleotide sequence ID" value="NZ_CP065721.1"/>
</dbReference>
<dbReference type="EMBL" id="POUK01000003">
    <property type="protein sequence ID" value="PNF76610.1"/>
    <property type="molecule type" value="Genomic_DNA"/>
</dbReference>
<feature type="domain" description="CusB-like beta-barrel" evidence="6">
    <location>
        <begin position="250"/>
        <end position="327"/>
    </location>
</feature>
<dbReference type="InterPro" id="IPR051909">
    <property type="entry name" value="MFP_Cation_Efflux"/>
</dbReference>
<evidence type="ECO:0000256" key="2">
    <source>
        <dbReference type="ARBA" id="ARBA00022448"/>
    </source>
</evidence>
<dbReference type="Gene3D" id="2.40.50.320">
    <property type="entry name" value="Copper binding periplasmic protein CusF"/>
    <property type="match status" value="1"/>
</dbReference>
<dbReference type="InterPro" id="IPR021647">
    <property type="entry name" value="CusF_Ec"/>
</dbReference>
<dbReference type="NCBIfam" id="TIGR01730">
    <property type="entry name" value="RND_mfp"/>
    <property type="match status" value="1"/>
</dbReference>
<dbReference type="InterPro" id="IPR058791">
    <property type="entry name" value="3HB_CusB"/>
</dbReference>
<sequence>MSQTVLKTGVLIAVTTALGLAGGYWLASRQPHAVPQDVSTRAASERKVLYWYDPMVPQQRFDQPGKSPFMDMDLVPRYADEADAAGAPAVRIDADITHNLGVRLATVSRGEPARNIEAVGVLGLNDRDVAVVQARAAGFVERVYRLAPGDVLTAGAPLVDLLIPEWVAAQEEFLALRRSGERALLDGARQRLRLVGMPAEAIRQLERSGRVQALQTVRAPIGGVLQELDVREGMNVGAGAPLARINGLDSVWLEVAVPEAQAGGIRTGQAATAHLPALPGEPIAGTVTAVLPEATAASRTLRVRVELPNAGGRLRPGLSARVELAEQGAQSALLIPSEAVIRTGKRALVMLAEAGGRYRPVEVQLGVDSGSQTAILQGLEEGQQVVASGQFLLDSEASLRGITAVAEQPAAAHEHADSAPVEPSTHAMHEPAMPMHAAQTPIVAALHEAEGRIVELTAQGVKVAHGPFKTLGMPGMTMRFAVKDAHLLHGVQVDDRVRFAVRETGAGLVIEQLERLP</sequence>
<evidence type="ECO:0000259" key="7">
    <source>
        <dbReference type="Pfam" id="PF25975"/>
    </source>
</evidence>
<feature type="domain" description="CusB-like three alpha-helical bundle" evidence="4">
    <location>
        <begin position="165"/>
        <end position="213"/>
    </location>
</feature>
<dbReference type="Pfam" id="PF25975">
    <property type="entry name" value="CzcB_C"/>
    <property type="match status" value="1"/>
</dbReference>
<dbReference type="GO" id="GO:0015679">
    <property type="term" value="P:plasma membrane copper ion transport"/>
    <property type="evidence" value="ECO:0007669"/>
    <property type="project" value="TreeGrafter"/>
</dbReference>
<dbReference type="FunFam" id="2.40.30.170:FF:000010">
    <property type="entry name" value="Efflux RND transporter periplasmic adaptor subunit"/>
    <property type="match status" value="1"/>
</dbReference>
<feature type="domain" description="CzcB-like C-terminal circularly permuted SH3-like" evidence="7">
    <location>
        <begin position="335"/>
        <end position="393"/>
    </location>
</feature>
<reference evidence="8 9" key="1">
    <citation type="submission" date="2018-01" db="EMBL/GenBank/DDBJ databases">
        <title>Denitrification phenotypes of diverse strains of Pseudomonas stutzeri.</title>
        <authorList>
            <person name="Milligan D.A."/>
            <person name="Bergaust L."/>
            <person name="Bakken L.R."/>
            <person name="Frostegard A."/>
        </authorList>
    </citation>
    <scope>NUCLEOTIDE SEQUENCE [LARGE SCALE GENOMIC DNA]</scope>
    <source>
        <strain evidence="8 9">DSM 50238</strain>
    </source>
</reference>
<evidence type="ECO:0000313" key="9">
    <source>
        <dbReference type="Proteomes" id="UP000235881"/>
    </source>
</evidence>
<dbReference type="InterPro" id="IPR058792">
    <property type="entry name" value="Beta-barrel_RND_2"/>
</dbReference>
<proteinExistence type="inferred from homology"/>
<dbReference type="GO" id="GO:0060003">
    <property type="term" value="P:copper ion export"/>
    <property type="evidence" value="ECO:0007669"/>
    <property type="project" value="TreeGrafter"/>
</dbReference>
<dbReference type="Pfam" id="PF25869">
    <property type="entry name" value="3HB_CusB"/>
    <property type="match status" value="1"/>
</dbReference>
<dbReference type="GO" id="GO:0046914">
    <property type="term" value="F:transition metal ion binding"/>
    <property type="evidence" value="ECO:0007669"/>
    <property type="project" value="TreeGrafter"/>
</dbReference>